<sequence>MRKKVLCLAFTIIFVTAIASISNVALVENSSVARSEPFGEVPEKSSLSYVSIQPNYFLYYPIQVESGMNITFEVNSSEIVDVYLMTPSQLSTFKSSGSIEYLYSYRGYNISANIGPMHYGTYYLVVYNDASNEIAYVSYQVSTIPIDVYSYYNSLPAPIGIADYGVVNSSGVLIPYELLYKEAIGIANIYSIEAYNSTPPSGVSEYGASLQLNVVLQVNTTYGSYTYWVQNVPNFWTNNNTLFFVDNVWNFTSHFSFLTNQSVKGNGYVYVDNVGEDYYAYSTEMRKYTLPLNLKLAVSENFSSNAVYISFGYSLGESEEITWYDEVIIPQTGITSASFIISGFSQTPSGHFYDSELVFGGEGNREITNFTKMNAQLMLKYVLENETIVLPMSLYGFGSDTAEGADDLSTNLIDGIPTVQIGSGNFYPVFYSVNLSKLSAKIAISYPNADADVGFPIEISSQIIGGLPPYAYIIYVDGSPIYQLTSYSDKLNFSAFVQPLNEGGHYIVIEVNDSLGNSFFSNSYTINVNPDPFVFISANATETDVGVPISISFYAFNGTPQYTYSIYANGSLIDSGSILQQGSKVNVTYAPSASGVVFVVLYLQDSANFTVEKLLEIKVNNPPAISLDYARSNSDVGVPIAFTVNVSSGTPPFMYIWMINGTPVAFNTSQYILNATYPGSYYVKAIAKDSAGYEVSKEIKVDVNPDPVMSNFTYISSSSNFLFENNKVEVFVSVNNGTPPYIYTWYLNGKIVSTSSEPEYTFSLANGLNKIQVKVTDSAGFSVYSSIINIVASYNYLALVGLGSAFILTALIIIGYLKKK</sequence>
<dbReference type="EMBL" id="DSFH01000022">
    <property type="protein sequence ID" value="HEW63650.1"/>
    <property type="molecule type" value="Genomic_DNA"/>
</dbReference>
<keyword evidence="1" id="KW-0812">Transmembrane</keyword>
<dbReference type="InterPro" id="IPR007981">
    <property type="entry name" value="Peptidase_A5"/>
</dbReference>
<keyword evidence="1" id="KW-0472">Membrane</keyword>
<evidence type="ECO:0008006" key="3">
    <source>
        <dbReference type="Google" id="ProtNLM"/>
    </source>
</evidence>
<organism evidence="2">
    <name type="scientific">Fervidicoccus fontis</name>
    <dbReference type="NCBI Taxonomy" id="683846"/>
    <lineage>
        <taxon>Archaea</taxon>
        <taxon>Thermoproteota</taxon>
        <taxon>Thermoprotei</taxon>
        <taxon>Fervidicoccales</taxon>
        <taxon>Fervidicoccaceae</taxon>
        <taxon>Fervidicoccus</taxon>
    </lineage>
</organism>
<evidence type="ECO:0000256" key="1">
    <source>
        <dbReference type="SAM" id="Phobius"/>
    </source>
</evidence>
<reference evidence="2" key="1">
    <citation type="journal article" date="2020" name="mSystems">
        <title>Genome- and Community-Level Interaction Insights into Carbon Utilization and Element Cycling Functions of Hydrothermarchaeota in Hydrothermal Sediment.</title>
        <authorList>
            <person name="Zhou Z."/>
            <person name="Liu Y."/>
            <person name="Xu W."/>
            <person name="Pan J."/>
            <person name="Luo Z.H."/>
            <person name="Li M."/>
        </authorList>
    </citation>
    <scope>NUCLEOTIDE SEQUENCE [LARGE SCALE GENOMIC DNA]</scope>
    <source>
        <strain evidence="2">SpSt-1261</strain>
    </source>
</reference>
<evidence type="ECO:0000313" key="2">
    <source>
        <dbReference type="EMBL" id="HEW63650.1"/>
    </source>
</evidence>
<proteinExistence type="predicted"/>
<dbReference type="RefSeq" id="WP_272984932.1">
    <property type="nucleotide sequence ID" value="NZ_DSFH01000022.1"/>
</dbReference>
<name>A0A7C2ZD51_9CREN</name>
<gene>
    <name evidence="2" type="ORF">ENO39_01125</name>
</gene>
<keyword evidence="1" id="KW-1133">Transmembrane helix</keyword>
<protein>
    <recommendedName>
        <fullName evidence="3">Thermopsin</fullName>
    </recommendedName>
</protein>
<accession>A0A7C2ZD51</accession>
<comment type="caution">
    <text evidence="2">The sequence shown here is derived from an EMBL/GenBank/DDBJ whole genome shotgun (WGS) entry which is preliminary data.</text>
</comment>
<dbReference type="Pfam" id="PF05317">
    <property type="entry name" value="Thermopsin"/>
    <property type="match status" value="1"/>
</dbReference>
<dbReference type="Proteomes" id="UP000886076">
    <property type="component" value="Unassembled WGS sequence"/>
</dbReference>
<feature type="transmembrane region" description="Helical" evidence="1">
    <location>
        <begin position="796"/>
        <end position="817"/>
    </location>
</feature>
<dbReference type="AlphaFoldDB" id="A0A7C2ZD51"/>